<evidence type="ECO:0000259" key="2">
    <source>
        <dbReference type="Pfam" id="PF18962"/>
    </source>
</evidence>
<dbReference type="InterPro" id="IPR026444">
    <property type="entry name" value="Secre_tail"/>
</dbReference>
<comment type="caution">
    <text evidence="3">The sequence shown here is derived from an EMBL/GenBank/DDBJ whole genome shotgun (WGS) entry which is preliminary data.</text>
</comment>
<dbReference type="Proteomes" id="UP000320643">
    <property type="component" value="Unassembled WGS sequence"/>
</dbReference>
<name>A0A552V9W7_9FLAO</name>
<dbReference type="SUPFAM" id="SSF82171">
    <property type="entry name" value="DPP6 N-terminal domain-like"/>
    <property type="match status" value="1"/>
</dbReference>
<reference evidence="3 4" key="1">
    <citation type="submission" date="2019-07" db="EMBL/GenBank/DDBJ databases">
        <title>Flavobacterium sp. nov., isolated from glacier ice.</title>
        <authorList>
            <person name="Liu Q."/>
            <person name="Xin Y.-H."/>
        </authorList>
    </citation>
    <scope>NUCLEOTIDE SEQUENCE [LARGE SCALE GENOMIC DNA]</scope>
    <source>
        <strain evidence="3 4">ZT4R6</strain>
    </source>
</reference>
<organism evidence="3 4">
    <name type="scientific">Flavobacterium zepuense</name>
    <dbReference type="NCBI Taxonomy" id="2593302"/>
    <lineage>
        <taxon>Bacteria</taxon>
        <taxon>Pseudomonadati</taxon>
        <taxon>Bacteroidota</taxon>
        <taxon>Flavobacteriia</taxon>
        <taxon>Flavobacteriales</taxon>
        <taxon>Flavobacteriaceae</taxon>
        <taxon>Flavobacterium</taxon>
    </lineage>
</organism>
<gene>
    <name evidence="3" type="ORF">FMM05_01100</name>
</gene>
<dbReference type="NCBIfam" id="TIGR04183">
    <property type="entry name" value="Por_Secre_tail"/>
    <property type="match status" value="1"/>
</dbReference>
<dbReference type="Pfam" id="PF18962">
    <property type="entry name" value="Por_Secre_tail"/>
    <property type="match status" value="1"/>
</dbReference>
<dbReference type="AlphaFoldDB" id="A0A552V9W7"/>
<dbReference type="InterPro" id="IPR011042">
    <property type="entry name" value="6-blade_b-propeller_TolB-like"/>
</dbReference>
<evidence type="ECO:0000313" key="4">
    <source>
        <dbReference type="Proteomes" id="UP000320643"/>
    </source>
</evidence>
<keyword evidence="4" id="KW-1185">Reference proteome</keyword>
<evidence type="ECO:0000313" key="3">
    <source>
        <dbReference type="EMBL" id="TRW27265.1"/>
    </source>
</evidence>
<dbReference type="EMBL" id="VJVZ01000001">
    <property type="protein sequence ID" value="TRW27265.1"/>
    <property type="molecule type" value="Genomic_DNA"/>
</dbReference>
<protein>
    <submittedName>
        <fullName evidence="3">T9SS type A sorting domain-containing protein</fullName>
    </submittedName>
</protein>
<feature type="domain" description="Secretion system C-terminal sorting" evidence="2">
    <location>
        <begin position="483"/>
        <end position="555"/>
    </location>
</feature>
<accession>A0A552V9W7</accession>
<evidence type="ECO:0000256" key="1">
    <source>
        <dbReference type="ARBA" id="ARBA00022729"/>
    </source>
</evidence>
<dbReference type="Gene3D" id="2.120.10.30">
    <property type="entry name" value="TolB, C-terminal domain"/>
    <property type="match status" value="1"/>
</dbReference>
<proteinExistence type="predicted"/>
<dbReference type="RefSeq" id="WP_143371491.1">
    <property type="nucleotide sequence ID" value="NZ_VJVZ01000001.1"/>
</dbReference>
<dbReference type="OrthoDB" id="9765926at2"/>
<sequence length="557" mass="61233">MKNLYLCIALMLYVVAYAQLHNANWYFGDHAGMSFLTATPTELTDMPLSNSFYPAGSNTAFEGMASVSDQSGNLLFYTNGVEVFTHNHAQMDNGFDLKGHLSSTQNVIIVPVPGNSDRFYIFTIDGQTGNGEGLHYSLVDMSLAGGLGKVILKNVALKDHNGIPVDSSYNHLTHPKSEKITSAFCGDGVNYWVITQVKNFIYSYKVTANMIGNSLLPNTVYSMPTEDTSVMGSFIKISPDGKTLATAFKSASSSTIAYKTGEFNSITGAVTNVTNNILQAATDNRWEMEFSPDSKILYFVSRMTGSYKLNKHNLATGQTQLIAQYPAFGGIRLGINGKMYIKTDTHKISVLHNPNNFTNPGYSFAEITLTRSVNQGFPQFVNWYPEVCNSLVLNSETHTAPFIYNNKSDITAQGNYVITAGADIEMSAQNFIHLKGDTHITNSANYWGHQVACNTSTARLLYAEKGADDEAFVNGLDDQFLTYPNPASNKVNLRLNDDYFYIITLLSIDGKVILSKKADKSTNEYLLDINTIPSGMYILNATTSSGNYLTKKLVVKN</sequence>
<keyword evidence="1" id="KW-0732">Signal</keyword>